<dbReference type="Proteomes" id="UP000005239">
    <property type="component" value="Unassembled WGS sequence"/>
</dbReference>
<reference evidence="3" key="1">
    <citation type="journal article" date="2008" name="Nat. Genet.">
        <title>The Pristionchus pacificus genome provides a unique perspective on nematode lifestyle and parasitism.</title>
        <authorList>
            <person name="Dieterich C."/>
            <person name="Clifton S.W."/>
            <person name="Schuster L.N."/>
            <person name="Chinwalla A."/>
            <person name="Delehaunty K."/>
            <person name="Dinkelacker I."/>
            <person name="Fulton L."/>
            <person name="Fulton R."/>
            <person name="Godfrey J."/>
            <person name="Minx P."/>
            <person name="Mitreva M."/>
            <person name="Roeseler W."/>
            <person name="Tian H."/>
            <person name="Witte H."/>
            <person name="Yang S.P."/>
            <person name="Wilson R.K."/>
            <person name="Sommer R.J."/>
        </authorList>
    </citation>
    <scope>NUCLEOTIDE SEQUENCE [LARGE SCALE GENOMIC DNA]</scope>
    <source>
        <strain evidence="3">PS312</strain>
    </source>
</reference>
<keyword evidence="3" id="KW-1185">Reference proteome</keyword>
<reference evidence="2" key="2">
    <citation type="submission" date="2022-06" db="UniProtKB">
        <authorList>
            <consortium name="EnsemblMetazoa"/>
        </authorList>
    </citation>
    <scope>IDENTIFICATION</scope>
    <source>
        <strain evidence="2">PS312</strain>
    </source>
</reference>
<name>A0A2A6B2L0_PRIPA</name>
<sequence>MERSISRSSLASNLKQKRVVFPLPSFHPFRVAKKKLPELKEANCDCSLLDTSFHHVESNGIRQEASRANQSFTGYEADESMEVEEKMTKPMYRRTAKIEKTKYNIYCWLEKSKPEATTPHKTTEFHPKKRRSCYQSSREKPTSYSSLPCFPIDMPSQSIESLSRVDATLKKRASRSSSIPIRPRMGVRALEIRRHKIYFL</sequence>
<gene>
    <name evidence="2" type="primary">WBGene00113074</name>
</gene>
<accession>A0A2A6B2L0</accession>
<dbReference type="AlphaFoldDB" id="A0A2A6B2L0"/>
<organism evidence="2 3">
    <name type="scientific">Pristionchus pacificus</name>
    <name type="common">Parasitic nematode worm</name>
    <dbReference type="NCBI Taxonomy" id="54126"/>
    <lineage>
        <taxon>Eukaryota</taxon>
        <taxon>Metazoa</taxon>
        <taxon>Ecdysozoa</taxon>
        <taxon>Nematoda</taxon>
        <taxon>Chromadorea</taxon>
        <taxon>Rhabditida</taxon>
        <taxon>Rhabditina</taxon>
        <taxon>Diplogasteromorpha</taxon>
        <taxon>Diplogasteroidea</taxon>
        <taxon>Neodiplogasteridae</taxon>
        <taxon>Pristionchus</taxon>
    </lineage>
</organism>
<evidence type="ECO:0000256" key="1">
    <source>
        <dbReference type="SAM" id="MobiDB-lite"/>
    </source>
</evidence>
<feature type="region of interest" description="Disordered" evidence="1">
    <location>
        <begin position="117"/>
        <end position="141"/>
    </location>
</feature>
<protein>
    <submittedName>
        <fullName evidence="2">Uncharacterized protein</fullName>
    </submittedName>
</protein>
<evidence type="ECO:0000313" key="3">
    <source>
        <dbReference type="Proteomes" id="UP000005239"/>
    </source>
</evidence>
<evidence type="ECO:0000313" key="2">
    <source>
        <dbReference type="EnsemblMetazoa" id="PPA23520.1"/>
    </source>
</evidence>
<dbReference type="EnsemblMetazoa" id="PPA23520.1">
    <property type="protein sequence ID" value="PPA23520.1"/>
    <property type="gene ID" value="WBGene00113074"/>
</dbReference>
<accession>A0A8R1UEG3</accession>
<proteinExistence type="predicted"/>